<feature type="non-terminal residue" evidence="2">
    <location>
        <position position="59"/>
    </location>
</feature>
<reference evidence="2 3" key="1">
    <citation type="submission" date="2014-04" db="EMBL/GenBank/DDBJ databases">
        <authorList>
            <consortium name="DOE Joint Genome Institute"/>
            <person name="Kuo A."/>
            <person name="Kohler A."/>
            <person name="Nagy L.G."/>
            <person name="Floudas D."/>
            <person name="Copeland A."/>
            <person name="Barry K.W."/>
            <person name="Cichocki N."/>
            <person name="Veneault-Fourrey C."/>
            <person name="LaButti K."/>
            <person name="Lindquist E.A."/>
            <person name="Lipzen A."/>
            <person name="Lundell T."/>
            <person name="Morin E."/>
            <person name="Murat C."/>
            <person name="Sun H."/>
            <person name="Tunlid A."/>
            <person name="Henrissat B."/>
            <person name="Grigoriev I.V."/>
            <person name="Hibbett D.S."/>
            <person name="Martin F."/>
            <person name="Nordberg H.P."/>
            <person name="Cantor M.N."/>
            <person name="Hua S.X."/>
        </authorList>
    </citation>
    <scope>NUCLEOTIDE SEQUENCE [LARGE SCALE GENOMIC DNA]</scope>
    <source>
        <strain evidence="2 3">Foug A</strain>
    </source>
</reference>
<accession>A0A0C3ADZ0</accession>
<evidence type="ECO:0000256" key="1">
    <source>
        <dbReference type="SAM" id="MobiDB-lite"/>
    </source>
</evidence>
<proteinExistence type="predicted"/>
<keyword evidence="3" id="KW-1185">Reference proteome</keyword>
<dbReference type="Proteomes" id="UP000053989">
    <property type="component" value="Unassembled WGS sequence"/>
</dbReference>
<dbReference type="InParanoid" id="A0A0C3ADZ0"/>
<reference evidence="3" key="2">
    <citation type="submission" date="2015-01" db="EMBL/GenBank/DDBJ databases">
        <title>Evolutionary Origins and Diversification of the Mycorrhizal Mutualists.</title>
        <authorList>
            <consortium name="DOE Joint Genome Institute"/>
            <consortium name="Mycorrhizal Genomics Consortium"/>
            <person name="Kohler A."/>
            <person name="Kuo A."/>
            <person name="Nagy L.G."/>
            <person name="Floudas D."/>
            <person name="Copeland A."/>
            <person name="Barry K.W."/>
            <person name="Cichocki N."/>
            <person name="Veneault-Fourrey C."/>
            <person name="LaButti K."/>
            <person name="Lindquist E.A."/>
            <person name="Lipzen A."/>
            <person name="Lundell T."/>
            <person name="Morin E."/>
            <person name="Murat C."/>
            <person name="Riley R."/>
            <person name="Ohm R."/>
            <person name="Sun H."/>
            <person name="Tunlid A."/>
            <person name="Henrissat B."/>
            <person name="Grigoriev I.V."/>
            <person name="Hibbett D.S."/>
            <person name="Martin F."/>
        </authorList>
    </citation>
    <scope>NUCLEOTIDE SEQUENCE [LARGE SCALE GENOMIC DNA]</scope>
    <source>
        <strain evidence="3">Foug A</strain>
    </source>
</reference>
<sequence length="59" mass="6486">MQCPPGSRQLSSNTTTPLYSVAKPLARRRNESAGSVSEEWSCDELQGEMKGDQVNLLMT</sequence>
<gene>
    <name evidence="2" type="ORF">SCLCIDRAFT_1214427</name>
</gene>
<feature type="compositionally biased region" description="Polar residues" evidence="1">
    <location>
        <begin position="8"/>
        <end position="18"/>
    </location>
</feature>
<organism evidence="2 3">
    <name type="scientific">Scleroderma citrinum Foug A</name>
    <dbReference type="NCBI Taxonomy" id="1036808"/>
    <lineage>
        <taxon>Eukaryota</taxon>
        <taxon>Fungi</taxon>
        <taxon>Dikarya</taxon>
        <taxon>Basidiomycota</taxon>
        <taxon>Agaricomycotina</taxon>
        <taxon>Agaricomycetes</taxon>
        <taxon>Agaricomycetidae</taxon>
        <taxon>Boletales</taxon>
        <taxon>Sclerodermatineae</taxon>
        <taxon>Sclerodermataceae</taxon>
        <taxon>Scleroderma</taxon>
    </lineage>
</organism>
<evidence type="ECO:0000313" key="2">
    <source>
        <dbReference type="EMBL" id="KIM63127.1"/>
    </source>
</evidence>
<dbReference type="EMBL" id="KN822037">
    <property type="protein sequence ID" value="KIM63127.1"/>
    <property type="molecule type" value="Genomic_DNA"/>
</dbReference>
<name>A0A0C3ADZ0_9AGAM</name>
<evidence type="ECO:0000313" key="3">
    <source>
        <dbReference type="Proteomes" id="UP000053989"/>
    </source>
</evidence>
<dbReference type="AlphaFoldDB" id="A0A0C3ADZ0"/>
<dbReference type="HOGENOM" id="CLU_2967503_0_0_1"/>
<feature type="region of interest" description="Disordered" evidence="1">
    <location>
        <begin position="1"/>
        <end position="40"/>
    </location>
</feature>
<protein>
    <submittedName>
        <fullName evidence="2">Uncharacterized protein</fullName>
    </submittedName>
</protein>